<keyword evidence="1" id="KW-0732">Signal</keyword>
<keyword evidence="3" id="KW-1185">Reference proteome</keyword>
<evidence type="ECO:0000256" key="1">
    <source>
        <dbReference type="SAM" id="SignalP"/>
    </source>
</evidence>
<dbReference type="EMBL" id="CP071060">
    <property type="protein sequence ID" value="QSI79090.1"/>
    <property type="molecule type" value="Genomic_DNA"/>
</dbReference>
<dbReference type="PANTHER" id="PTHR41247">
    <property type="entry name" value="HTH-TYPE TRANSCRIPTIONAL REPRESSOR YCNK"/>
    <property type="match status" value="1"/>
</dbReference>
<accession>A0ABX7ME98</accession>
<dbReference type="InterPro" id="IPR008719">
    <property type="entry name" value="N2O_reductase_NosL"/>
</dbReference>
<sequence length="172" mass="18687">MEIQVKPRFRILTLGLFLALAACSKAPVDDKPASIARGDACSLDGMTLADFPGPKGQIVWADGQHDFFCDTREIIATLLKPEQQRAMKGAYVQDMAKTDWDKPQDAWIDAKAAFYVQGSKRHGSMGPTLASFAERGAADAFAQQYGGKVVAYAEIKPDAVSMDGGMDHDQKM</sequence>
<dbReference type="PANTHER" id="PTHR41247:SF1">
    <property type="entry name" value="HTH-TYPE TRANSCRIPTIONAL REPRESSOR YCNK"/>
    <property type="match status" value="1"/>
</dbReference>
<dbReference type="Proteomes" id="UP000663570">
    <property type="component" value="Chromosome"/>
</dbReference>
<dbReference type="SUPFAM" id="SSF160387">
    <property type="entry name" value="NosL/MerB-like"/>
    <property type="match status" value="1"/>
</dbReference>
<dbReference type="Gene3D" id="3.30.70.2050">
    <property type="match status" value="1"/>
</dbReference>
<evidence type="ECO:0000313" key="3">
    <source>
        <dbReference type="Proteomes" id="UP000663570"/>
    </source>
</evidence>
<gene>
    <name evidence="2" type="ORF">JY500_02020</name>
</gene>
<name>A0ABX7ME98_9RHOO</name>
<organism evidence="2 3">
    <name type="scientific">Niveibacterium microcysteis</name>
    <dbReference type="NCBI Taxonomy" id="2811415"/>
    <lineage>
        <taxon>Bacteria</taxon>
        <taxon>Pseudomonadati</taxon>
        <taxon>Pseudomonadota</taxon>
        <taxon>Betaproteobacteria</taxon>
        <taxon>Rhodocyclales</taxon>
        <taxon>Rhodocyclaceae</taxon>
        <taxon>Niveibacterium</taxon>
    </lineage>
</organism>
<feature type="chain" id="PRO_5045383850" evidence="1">
    <location>
        <begin position="27"/>
        <end position="172"/>
    </location>
</feature>
<dbReference type="Pfam" id="PF05573">
    <property type="entry name" value="NosL"/>
    <property type="match status" value="1"/>
</dbReference>
<dbReference type="PROSITE" id="PS51257">
    <property type="entry name" value="PROKAR_LIPOPROTEIN"/>
    <property type="match status" value="1"/>
</dbReference>
<reference evidence="2 3" key="1">
    <citation type="submission" date="2021-02" db="EMBL/GenBank/DDBJ databases">
        <title>Niveibacterium changnyeongensis HC41.</title>
        <authorList>
            <person name="Kang M."/>
        </authorList>
    </citation>
    <scope>NUCLEOTIDE SEQUENCE [LARGE SCALE GENOMIC DNA]</scope>
    <source>
        <strain evidence="2 3">HC41</strain>
    </source>
</reference>
<protein>
    <submittedName>
        <fullName evidence="2">Nitrous oxide reductase accessory protein NosL</fullName>
    </submittedName>
</protein>
<proteinExistence type="predicted"/>
<dbReference type="Gene3D" id="3.30.70.2060">
    <property type="match status" value="1"/>
</dbReference>
<feature type="signal peptide" evidence="1">
    <location>
        <begin position="1"/>
        <end position="26"/>
    </location>
</feature>
<evidence type="ECO:0000313" key="2">
    <source>
        <dbReference type="EMBL" id="QSI79090.1"/>
    </source>
</evidence>